<dbReference type="EMBL" id="KL197735">
    <property type="protein sequence ID" value="KDQ53257.1"/>
    <property type="molecule type" value="Genomic_DNA"/>
</dbReference>
<reference evidence="2" key="1">
    <citation type="journal article" date="2014" name="Proc. Natl. Acad. Sci. U.S.A.">
        <title>Extensive sampling of basidiomycete genomes demonstrates inadequacy of the white-rot/brown-rot paradigm for wood decay fungi.</title>
        <authorList>
            <person name="Riley R."/>
            <person name="Salamov A.A."/>
            <person name="Brown D.W."/>
            <person name="Nagy L.G."/>
            <person name="Floudas D."/>
            <person name="Held B.W."/>
            <person name="Levasseur A."/>
            <person name="Lombard V."/>
            <person name="Morin E."/>
            <person name="Otillar R."/>
            <person name="Lindquist E.A."/>
            <person name="Sun H."/>
            <person name="LaButti K.M."/>
            <person name="Schmutz J."/>
            <person name="Jabbour D."/>
            <person name="Luo H."/>
            <person name="Baker S.E."/>
            <person name="Pisabarro A.G."/>
            <person name="Walton J.D."/>
            <person name="Blanchette R.A."/>
            <person name="Henrissat B."/>
            <person name="Martin F."/>
            <person name="Cullen D."/>
            <person name="Hibbett D.S."/>
            <person name="Grigoriev I.V."/>
        </authorList>
    </citation>
    <scope>NUCLEOTIDE SEQUENCE [LARGE SCALE GENOMIC DNA]</scope>
    <source>
        <strain evidence="2">MUCL 33604</strain>
    </source>
</reference>
<sequence length="173" mass="18528">MLNPQPSIARQEEIVDGIASPLFFSHHIAFAFNSGVAYLSVALCGLAYDHAKPSRVRGWILCSCTMPGIAVTSHASLHHPSPSTLQISRSRLTCGSKRRCSSRSAIVSAEPSFRSTDHCLMSQSACSLSVVCISRYYGEPKSTVRGAHVYLPLPSVIPSAHLSSKITASETGI</sequence>
<organism evidence="1 2">
    <name type="scientific">Jaapia argillacea MUCL 33604</name>
    <dbReference type="NCBI Taxonomy" id="933084"/>
    <lineage>
        <taxon>Eukaryota</taxon>
        <taxon>Fungi</taxon>
        <taxon>Dikarya</taxon>
        <taxon>Basidiomycota</taxon>
        <taxon>Agaricomycotina</taxon>
        <taxon>Agaricomycetes</taxon>
        <taxon>Agaricomycetidae</taxon>
        <taxon>Jaapiales</taxon>
        <taxon>Jaapiaceae</taxon>
        <taxon>Jaapia</taxon>
    </lineage>
</organism>
<dbReference type="HOGENOM" id="CLU_1547818_0_0_1"/>
<proteinExistence type="predicted"/>
<dbReference type="AlphaFoldDB" id="A0A067PPN4"/>
<keyword evidence="2" id="KW-1185">Reference proteome</keyword>
<dbReference type="InParanoid" id="A0A067PPN4"/>
<accession>A0A067PPN4</accession>
<protein>
    <submittedName>
        <fullName evidence="1">Uncharacterized protein</fullName>
    </submittedName>
</protein>
<dbReference type="Proteomes" id="UP000027265">
    <property type="component" value="Unassembled WGS sequence"/>
</dbReference>
<name>A0A067PPN4_9AGAM</name>
<evidence type="ECO:0000313" key="1">
    <source>
        <dbReference type="EMBL" id="KDQ53257.1"/>
    </source>
</evidence>
<gene>
    <name evidence="1" type="ORF">JAAARDRAFT_210178</name>
</gene>
<evidence type="ECO:0000313" key="2">
    <source>
        <dbReference type="Proteomes" id="UP000027265"/>
    </source>
</evidence>